<dbReference type="SUPFAM" id="SSF48403">
    <property type="entry name" value="Ankyrin repeat"/>
    <property type="match status" value="2"/>
</dbReference>
<dbReference type="Pfam" id="PF00023">
    <property type="entry name" value="Ank"/>
    <property type="match status" value="2"/>
</dbReference>
<name>A0A9P8W8U8_9HYPO</name>
<feature type="repeat" description="ANK" evidence="3">
    <location>
        <begin position="139"/>
        <end position="171"/>
    </location>
</feature>
<gene>
    <name evidence="5" type="ORF">B0T10DRAFT_294919</name>
</gene>
<keyword evidence="1" id="KW-0677">Repeat</keyword>
<sequence length="727" mass="80673">MYDYFGIQMPEKVAKRANEFLWNGAANGSVTACLDYATYWPRLKYQTEGEPDVTLLGLRTFFSSGIGIQVDLRVADLRDKALLEERLESGVYDKASLQALYGLERGNNLLHGAAMLNLHRLPEMLIRKFKADVNEQNNDGDTPLLLACRHGHFPLIAKLLSNGARANIANKYGETPLHWVINVPNEPTSVNGRHIPSVLEMSIIMLSDTGDLEAKAQLYSAGGDYFTRLKWAAGTPLHRAVSRRNLAAARYLLKQGADPLAVDGSPEEDAMTPLDLAMHHHNAPMLKLLLDASQYDINTIDKYGTTLFSRAISTATVLEMITIHGKRYLEAIHDTMELLLSRGLNLKVAQVTSAVGQPTPFRKKILGSTSNYEFDGLYLAVYFEKLAWVQFMLKSAQCMSFLDINRHNGSMGMTALHQSVKDGRKSIFKALLASGADPSSRFNAFLQDVKGFENTMTCLHLVATQGDDDLFFSKRLLGYDLDIDAGDIYGTTPFALAVVESHFHVANALLEAGSDIDKLMSFRTASQGRGRTILERVLDQGANGLQRLQYLLSRERSADDAAQDKTKPWLSRPGQPASLRFRHGSTALHYFLHINRGRTDSMFVACFRTILDACGPSLLNDLARPTPRLDVDCKRVTPLHIVVENANPVAVRMLLHAGADQYVANEDGTLPLDVARQQLKQHGSSQKSRNTYREVIRILEGDLGTPAELEGPDMGERLSSRLRDLMT</sequence>
<dbReference type="SMART" id="SM00248">
    <property type="entry name" value="ANK"/>
    <property type="match status" value="10"/>
</dbReference>
<dbReference type="OrthoDB" id="4062651at2759"/>
<dbReference type="Pfam" id="PF12796">
    <property type="entry name" value="Ank_2"/>
    <property type="match status" value="2"/>
</dbReference>
<evidence type="ECO:0000256" key="1">
    <source>
        <dbReference type="ARBA" id="ARBA00022737"/>
    </source>
</evidence>
<dbReference type="PANTHER" id="PTHR24198">
    <property type="entry name" value="ANKYRIN REPEAT AND PROTEIN KINASE DOMAIN-CONTAINING PROTEIN"/>
    <property type="match status" value="1"/>
</dbReference>
<proteinExistence type="predicted"/>
<feature type="compositionally biased region" description="Basic and acidic residues" evidence="4">
    <location>
        <begin position="714"/>
        <end position="727"/>
    </location>
</feature>
<evidence type="ECO:0000256" key="2">
    <source>
        <dbReference type="ARBA" id="ARBA00023043"/>
    </source>
</evidence>
<keyword evidence="6" id="KW-1185">Reference proteome</keyword>
<dbReference type="Gene3D" id="1.25.40.20">
    <property type="entry name" value="Ankyrin repeat-containing domain"/>
    <property type="match status" value="4"/>
</dbReference>
<dbReference type="InterPro" id="IPR002110">
    <property type="entry name" value="Ankyrin_rpt"/>
</dbReference>
<dbReference type="PROSITE" id="PS50088">
    <property type="entry name" value="ANK_REPEAT"/>
    <property type="match status" value="5"/>
</dbReference>
<feature type="repeat" description="ANK" evidence="3">
    <location>
        <begin position="634"/>
        <end position="666"/>
    </location>
</feature>
<evidence type="ECO:0000256" key="3">
    <source>
        <dbReference type="PROSITE-ProRule" id="PRU00023"/>
    </source>
</evidence>
<dbReference type="PANTHER" id="PTHR24198:SF165">
    <property type="entry name" value="ANKYRIN REPEAT-CONTAINING PROTEIN-RELATED"/>
    <property type="match status" value="1"/>
</dbReference>
<dbReference type="PROSITE" id="PS50297">
    <property type="entry name" value="ANK_REP_REGION"/>
    <property type="match status" value="5"/>
</dbReference>
<comment type="caution">
    <text evidence="5">The sequence shown here is derived from an EMBL/GenBank/DDBJ whole genome shotgun (WGS) entry which is preliminary data.</text>
</comment>
<feature type="repeat" description="ANK" evidence="3">
    <location>
        <begin position="232"/>
        <end position="264"/>
    </location>
</feature>
<dbReference type="EMBL" id="JAGPYM010000007">
    <property type="protein sequence ID" value="KAH6892463.1"/>
    <property type="molecule type" value="Genomic_DNA"/>
</dbReference>
<evidence type="ECO:0000313" key="5">
    <source>
        <dbReference type="EMBL" id="KAH6892463.1"/>
    </source>
</evidence>
<protein>
    <submittedName>
        <fullName evidence="5">Ankyrin repeat-containing domain protein</fullName>
    </submittedName>
</protein>
<evidence type="ECO:0000313" key="6">
    <source>
        <dbReference type="Proteomes" id="UP000777438"/>
    </source>
</evidence>
<dbReference type="AlphaFoldDB" id="A0A9P8W8U8"/>
<feature type="repeat" description="ANK" evidence="3">
    <location>
        <begin position="411"/>
        <end position="443"/>
    </location>
</feature>
<organism evidence="5 6">
    <name type="scientific">Thelonectria olida</name>
    <dbReference type="NCBI Taxonomy" id="1576542"/>
    <lineage>
        <taxon>Eukaryota</taxon>
        <taxon>Fungi</taxon>
        <taxon>Dikarya</taxon>
        <taxon>Ascomycota</taxon>
        <taxon>Pezizomycotina</taxon>
        <taxon>Sordariomycetes</taxon>
        <taxon>Hypocreomycetidae</taxon>
        <taxon>Hypocreales</taxon>
        <taxon>Nectriaceae</taxon>
        <taxon>Thelonectria</taxon>
    </lineage>
</organism>
<feature type="repeat" description="ANK" evidence="3">
    <location>
        <begin position="489"/>
        <end position="521"/>
    </location>
</feature>
<accession>A0A9P8W8U8</accession>
<keyword evidence="2 3" id="KW-0040">ANK repeat</keyword>
<dbReference type="InterPro" id="IPR036770">
    <property type="entry name" value="Ankyrin_rpt-contain_sf"/>
</dbReference>
<dbReference type="Proteomes" id="UP000777438">
    <property type="component" value="Unassembled WGS sequence"/>
</dbReference>
<reference evidence="5 6" key="1">
    <citation type="journal article" date="2021" name="Nat. Commun.">
        <title>Genetic determinants of endophytism in the Arabidopsis root mycobiome.</title>
        <authorList>
            <person name="Mesny F."/>
            <person name="Miyauchi S."/>
            <person name="Thiergart T."/>
            <person name="Pickel B."/>
            <person name="Atanasova L."/>
            <person name="Karlsson M."/>
            <person name="Huettel B."/>
            <person name="Barry K.W."/>
            <person name="Haridas S."/>
            <person name="Chen C."/>
            <person name="Bauer D."/>
            <person name="Andreopoulos W."/>
            <person name="Pangilinan J."/>
            <person name="LaButti K."/>
            <person name="Riley R."/>
            <person name="Lipzen A."/>
            <person name="Clum A."/>
            <person name="Drula E."/>
            <person name="Henrissat B."/>
            <person name="Kohler A."/>
            <person name="Grigoriev I.V."/>
            <person name="Martin F.M."/>
            <person name="Hacquard S."/>
        </authorList>
    </citation>
    <scope>NUCLEOTIDE SEQUENCE [LARGE SCALE GENOMIC DNA]</scope>
    <source>
        <strain evidence="5 6">MPI-CAGE-CH-0241</strain>
    </source>
</reference>
<evidence type="ECO:0000256" key="4">
    <source>
        <dbReference type="SAM" id="MobiDB-lite"/>
    </source>
</evidence>
<feature type="region of interest" description="Disordered" evidence="4">
    <location>
        <begin position="706"/>
        <end position="727"/>
    </location>
</feature>